<dbReference type="RefSeq" id="WP_113978825.1">
    <property type="nucleotide sequence ID" value="NZ_QMEY01000001.1"/>
</dbReference>
<comment type="caution">
    <text evidence="1">The sequence shown here is derived from an EMBL/GenBank/DDBJ whole genome shotgun (WGS) entry which is preliminary data.</text>
</comment>
<sequence>MTATGPEQVVFMESHGMPLNTESRKKFVEVSVLARHSYTSLADFIPGVDPYDFLTVVELAAVEGGGRDGGGLVNMAGSWPPSF</sequence>
<dbReference type="EMBL" id="QMEY01000001">
    <property type="protein sequence ID" value="RBQ21798.1"/>
    <property type="molecule type" value="Genomic_DNA"/>
</dbReference>
<proteinExistence type="predicted"/>
<accession>A0A366M6B4</accession>
<gene>
    <name evidence="1" type="ORF">DP939_03690</name>
</gene>
<organism evidence="1 2">
    <name type="scientific">Spongiactinospora rosea</name>
    <dbReference type="NCBI Taxonomy" id="2248750"/>
    <lineage>
        <taxon>Bacteria</taxon>
        <taxon>Bacillati</taxon>
        <taxon>Actinomycetota</taxon>
        <taxon>Actinomycetes</taxon>
        <taxon>Streptosporangiales</taxon>
        <taxon>Streptosporangiaceae</taxon>
        <taxon>Spongiactinospora</taxon>
    </lineage>
</organism>
<protein>
    <submittedName>
        <fullName evidence="1">Uncharacterized protein</fullName>
    </submittedName>
</protein>
<dbReference type="Proteomes" id="UP000253303">
    <property type="component" value="Unassembled WGS sequence"/>
</dbReference>
<evidence type="ECO:0000313" key="2">
    <source>
        <dbReference type="Proteomes" id="UP000253303"/>
    </source>
</evidence>
<reference evidence="1 2" key="1">
    <citation type="submission" date="2018-06" db="EMBL/GenBank/DDBJ databases">
        <title>Sphaerisporangium craniellae sp. nov., isolated from a marine sponge in the South China Sea.</title>
        <authorList>
            <person name="Li L."/>
        </authorList>
    </citation>
    <scope>NUCLEOTIDE SEQUENCE [LARGE SCALE GENOMIC DNA]</scope>
    <source>
        <strain evidence="1 2">LHW63015</strain>
    </source>
</reference>
<keyword evidence="2" id="KW-1185">Reference proteome</keyword>
<evidence type="ECO:0000313" key="1">
    <source>
        <dbReference type="EMBL" id="RBQ21798.1"/>
    </source>
</evidence>
<dbReference type="AlphaFoldDB" id="A0A366M6B4"/>
<dbReference type="OrthoDB" id="3365660at2"/>
<name>A0A366M6B4_9ACTN</name>